<accession>A0A8T3DYE0</accession>
<dbReference type="Pfam" id="PF15479">
    <property type="entry name" value="DUF4639"/>
    <property type="match status" value="1"/>
</dbReference>
<gene>
    <name evidence="2" type="ORF">AGOR_G00049530</name>
</gene>
<dbReference type="AlphaFoldDB" id="A0A8T3DYE0"/>
<feature type="region of interest" description="Disordered" evidence="1">
    <location>
        <begin position="1"/>
        <end position="30"/>
    </location>
</feature>
<organism evidence="2 3">
    <name type="scientific">Albula goreensis</name>
    <dbReference type="NCBI Taxonomy" id="1534307"/>
    <lineage>
        <taxon>Eukaryota</taxon>
        <taxon>Metazoa</taxon>
        <taxon>Chordata</taxon>
        <taxon>Craniata</taxon>
        <taxon>Vertebrata</taxon>
        <taxon>Euteleostomi</taxon>
        <taxon>Actinopterygii</taxon>
        <taxon>Neopterygii</taxon>
        <taxon>Teleostei</taxon>
        <taxon>Albuliformes</taxon>
        <taxon>Albulidae</taxon>
        <taxon>Albula</taxon>
    </lineage>
</organism>
<dbReference type="InterPro" id="IPR028042">
    <property type="entry name" value="DUF4639"/>
</dbReference>
<reference evidence="2" key="1">
    <citation type="submission" date="2021-01" db="EMBL/GenBank/DDBJ databases">
        <authorList>
            <person name="Zahm M."/>
            <person name="Roques C."/>
            <person name="Cabau C."/>
            <person name="Klopp C."/>
            <person name="Donnadieu C."/>
            <person name="Jouanno E."/>
            <person name="Lampietro C."/>
            <person name="Louis A."/>
            <person name="Herpin A."/>
            <person name="Echchiki A."/>
            <person name="Berthelot C."/>
            <person name="Parey E."/>
            <person name="Roest-Crollius H."/>
            <person name="Braasch I."/>
            <person name="Postlethwait J."/>
            <person name="Bobe J."/>
            <person name="Montfort J."/>
            <person name="Bouchez O."/>
            <person name="Begum T."/>
            <person name="Mejri S."/>
            <person name="Adams A."/>
            <person name="Chen W.-J."/>
            <person name="Guiguen Y."/>
        </authorList>
    </citation>
    <scope>NUCLEOTIDE SEQUENCE</scope>
    <source>
        <tissue evidence="2">Blood</tissue>
    </source>
</reference>
<feature type="region of interest" description="Disordered" evidence="1">
    <location>
        <begin position="300"/>
        <end position="327"/>
    </location>
</feature>
<sequence length="397" mass="43633">MPPATPKSRAKRGRISTSPGPLQVQNPDTGDVIPGRLTKSEWVAMLVREEGEEAVASILDDLMSHVMERCYKVYLQNQLIPFTVSKAKDTLVKVVEWEFLMQDKGEGPGSTPLWVEDTEPQPCRTDSWAQGSVPVWPRSPASTTFISQADPNGPKPRQTKLPVGKAATAGPIQKAHSESQAKLMRDNTSKHQKDWTVQPNVPGTKPPGLSTASMKKRREMKGKLSLQHQAGLPALKTPPPHLFRQVLASRVSTEEEDLMSPLLTGTPLPRPPDIPPVKRLNPSCLPRRYLCPGFEVLKSSSEQPASRKKGGRKLQAPTQCREFPEDNLIGPPTRPVCVFSTRAIQDGRQTQGFIPISVGLLLDHMKLSPGVCIRDPPWAPTSSLTGHPSQIKLRGDQ</sequence>
<protein>
    <submittedName>
        <fullName evidence="2">Uncharacterized protein</fullName>
    </submittedName>
</protein>
<keyword evidence="3" id="KW-1185">Reference proteome</keyword>
<evidence type="ECO:0000313" key="3">
    <source>
        <dbReference type="Proteomes" id="UP000829720"/>
    </source>
</evidence>
<feature type="compositionally biased region" description="Polar residues" evidence="1">
    <location>
        <begin position="15"/>
        <end position="28"/>
    </location>
</feature>
<feature type="compositionally biased region" description="Basic and acidic residues" evidence="1">
    <location>
        <begin position="175"/>
        <end position="194"/>
    </location>
</feature>
<evidence type="ECO:0000256" key="1">
    <source>
        <dbReference type="SAM" id="MobiDB-lite"/>
    </source>
</evidence>
<proteinExistence type="predicted"/>
<evidence type="ECO:0000313" key="2">
    <source>
        <dbReference type="EMBL" id="KAI1900397.1"/>
    </source>
</evidence>
<comment type="caution">
    <text evidence="2">The sequence shown here is derived from an EMBL/GenBank/DDBJ whole genome shotgun (WGS) entry which is preliminary data.</text>
</comment>
<dbReference type="Proteomes" id="UP000829720">
    <property type="component" value="Unassembled WGS sequence"/>
</dbReference>
<dbReference type="EMBL" id="JAERUA010000004">
    <property type="protein sequence ID" value="KAI1900397.1"/>
    <property type="molecule type" value="Genomic_DNA"/>
</dbReference>
<feature type="region of interest" description="Disordered" evidence="1">
    <location>
        <begin position="145"/>
        <end position="211"/>
    </location>
</feature>
<dbReference type="PANTHER" id="PTHR34438:SF1">
    <property type="entry name" value="CHROMOSOME 2 OPEN READING FRAME 81"/>
    <property type="match status" value="1"/>
</dbReference>
<dbReference type="PANTHER" id="PTHR34438">
    <property type="entry name" value="SI:DKEY-97L20.6"/>
    <property type="match status" value="1"/>
</dbReference>
<name>A0A8T3DYE0_9TELE</name>
<dbReference type="OrthoDB" id="193650at2759"/>